<dbReference type="InterPro" id="IPR050455">
    <property type="entry name" value="Tpx_Peroxidase_subfamily"/>
</dbReference>
<dbReference type="AlphaFoldDB" id="A0A0R1N7R7"/>
<keyword evidence="3" id="KW-1015">Disulfide bond</keyword>
<dbReference type="Pfam" id="PF00578">
    <property type="entry name" value="AhpC-TSA"/>
    <property type="match status" value="1"/>
</dbReference>
<evidence type="ECO:0000256" key="4">
    <source>
        <dbReference type="ARBA" id="ARBA00023284"/>
    </source>
</evidence>
<dbReference type="PANTHER" id="PTHR43110">
    <property type="entry name" value="THIOL PEROXIDASE"/>
    <property type="match status" value="1"/>
</dbReference>
<evidence type="ECO:0000256" key="3">
    <source>
        <dbReference type="ARBA" id="ARBA00023157"/>
    </source>
</evidence>
<dbReference type="RefSeq" id="WP_057818504.1">
    <property type="nucleotide sequence ID" value="NZ_AZEC01000003.1"/>
</dbReference>
<feature type="domain" description="Thioredoxin" evidence="5">
    <location>
        <begin position="17"/>
        <end position="162"/>
    </location>
</feature>
<accession>A0A0R1N7R7</accession>
<evidence type="ECO:0000313" key="7">
    <source>
        <dbReference type="Proteomes" id="UP000051330"/>
    </source>
</evidence>
<reference evidence="6 7" key="1">
    <citation type="journal article" date="2015" name="Genome Announc.">
        <title>Expanding the biotechnology potential of lactobacilli through comparative genomics of 213 strains and associated genera.</title>
        <authorList>
            <person name="Sun Z."/>
            <person name="Harris H.M."/>
            <person name="McCann A."/>
            <person name="Guo C."/>
            <person name="Argimon S."/>
            <person name="Zhang W."/>
            <person name="Yang X."/>
            <person name="Jeffery I.B."/>
            <person name="Cooney J.C."/>
            <person name="Kagawa T.F."/>
            <person name="Liu W."/>
            <person name="Song Y."/>
            <person name="Salvetti E."/>
            <person name="Wrobel A."/>
            <person name="Rasinkangas P."/>
            <person name="Parkhill J."/>
            <person name="Rea M.C."/>
            <person name="O'Sullivan O."/>
            <person name="Ritari J."/>
            <person name="Douillard F.P."/>
            <person name="Paul Ross R."/>
            <person name="Yang R."/>
            <person name="Briner A.E."/>
            <person name="Felis G.E."/>
            <person name="de Vos W.M."/>
            <person name="Barrangou R."/>
            <person name="Klaenhammer T.R."/>
            <person name="Caufield P.W."/>
            <person name="Cui Y."/>
            <person name="Zhang H."/>
            <person name="O'Toole P.W."/>
        </authorList>
    </citation>
    <scope>NUCLEOTIDE SEQUENCE [LARGE SCALE GENOMIC DNA]</scope>
    <source>
        <strain evidence="6 7">DSM 12744</strain>
    </source>
</reference>
<dbReference type="OrthoDB" id="9781543at2"/>
<dbReference type="SUPFAM" id="SSF52833">
    <property type="entry name" value="Thioredoxin-like"/>
    <property type="match status" value="1"/>
</dbReference>
<dbReference type="Proteomes" id="UP000051330">
    <property type="component" value="Unassembled WGS sequence"/>
</dbReference>
<name>A0A0R1N7R7_9LACO</name>
<organism evidence="6 7">
    <name type="scientific">Schleiferilactobacillus perolens DSM 12744</name>
    <dbReference type="NCBI Taxonomy" id="1423792"/>
    <lineage>
        <taxon>Bacteria</taxon>
        <taxon>Bacillati</taxon>
        <taxon>Bacillota</taxon>
        <taxon>Bacilli</taxon>
        <taxon>Lactobacillales</taxon>
        <taxon>Lactobacillaceae</taxon>
        <taxon>Schleiferilactobacillus</taxon>
    </lineage>
</organism>
<dbReference type="PANTHER" id="PTHR43110:SF1">
    <property type="entry name" value="THIOL PEROXIDASE"/>
    <property type="match status" value="1"/>
</dbReference>
<keyword evidence="1" id="KW-0575">Peroxidase</keyword>
<evidence type="ECO:0000256" key="1">
    <source>
        <dbReference type="ARBA" id="ARBA00022559"/>
    </source>
</evidence>
<protein>
    <submittedName>
        <fullName evidence="6">Peroxiredoxin</fullName>
    </submittedName>
</protein>
<dbReference type="GO" id="GO:0008379">
    <property type="term" value="F:thioredoxin peroxidase activity"/>
    <property type="evidence" value="ECO:0007669"/>
    <property type="project" value="InterPro"/>
</dbReference>
<dbReference type="CDD" id="cd03014">
    <property type="entry name" value="PRX_Atyp2cys"/>
    <property type="match status" value="1"/>
</dbReference>
<comment type="caution">
    <text evidence="6">The sequence shown here is derived from an EMBL/GenBank/DDBJ whole genome shotgun (WGS) entry which is preliminary data.</text>
</comment>
<evidence type="ECO:0000259" key="5">
    <source>
        <dbReference type="PROSITE" id="PS51352"/>
    </source>
</evidence>
<evidence type="ECO:0000313" key="6">
    <source>
        <dbReference type="EMBL" id="KRL13698.1"/>
    </source>
</evidence>
<dbReference type="InterPro" id="IPR000866">
    <property type="entry name" value="AhpC/TSA"/>
</dbReference>
<dbReference type="InterPro" id="IPR002065">
    <property type="entry name" value="TPX"/>
</dbReference>
<keyword evidence="1" id="KW-0560">Oxidoreductase</keyword>
<dbReference type="STRING" id="1423792.FD09_GL001722"/>
<gene>
    <name evidence="6" type="ORF">FD09_GL001722</name>
</gene>
<dbReference type="PROSITE" id="PS51352">
    <property type="entry name" value="THIOREDOXIN_2"/>
    <property type="match status" value="1"/>
</dbReference>
<evidence type="ECO:0000256" key="2">
    <source>
        <dbReference type="ARBA" id="ARBA00022862"/>
    </source>
</evidence>
<keyword evidence="2" id="KW-0049">Antioxidant</keyword>
<dbReference type="Gene3D" id="3.40.30.10">
    <property type="entry name" value="Glutaredoxin"/>
    <property type="match status" value="1"/>
</dbReference>
<dbReference type="InterPro" id="IPR013766">
    <property type="entry name" value="Thioredoxin_domain"/>
</dbReference>
<keyword evidence="7" id="KW-1185">Reference proteome</keyword>
<keyword evidence="4" id="KW-0676">Redox-active center</keyword>
<sequence>MQVTRNGAPVLVEGEPIRRGATLPKFTLTDAHGAYYTTAMMLGTPALISVVPDINTRVCSISTKKFNQDVDQFPGINFYTISTNPVGEQQNWCAAEGVQKMQLLSDSEGSFGRAMGLFIPTSNVLVRSIFIIDGKGEIRYEEIIGEQTDEPDYDAALSFLETHFHD</sequence>
<dbReference type="EMBL" id="AZEC01000003">
    <property type="protein sequence ID" value="KRL13698.1"/>
    <property type="molecule type" value="Genomic_DNA"/>
</dbReference>
<proteinExistence type="predicted"/>
<dbReference type="PATRIC" id="fig|1423792.3.peg.1746"/>
<dbReference type="InterPro" id="IPR036249">
    <property type="entry name" value="Thioredoxin-like_sf"/>
</dbReference>